<dbReference type="EMBL" id="QXGC01000030">
    <property type="protein sequence ID" value="KAE9253931.1"/>
    <property type="molecule type" value="Genomic_DNA"/>
</dbReference>
<evidence type="ECO:0000313" key="3">
    <source>
        <dbReference type="EMBL" id="KAE9253931.1"/>
    </source>
</evidence>
<sequence>MGVKSLKVMDATMRQRMRNDSGVSCNPSGVSSVLAASTEATAVAGVQCPLDGSAAGVAAVEAAGASGWWTTSRRFWRLISANTSAVRLRFAMRALPRAGGAASDIGGAPAGGSDCEAVGVAGAARAAAGGLAVTAAGAAGGVPDRLVGAADGAGNEPLEDRLMTPTSAVGSTRYPRAERLERQARSALE</sequence>
<protein>
    <submittedName>
        <fullName evidence="2">Uncharacterized protein</fullName>
    </submittedName>
</protein>
<dbReference type="OrthoDB" id="10459852at2759"/>
<gene>
    <name evidence="3" type="ORF">PF004_g1246</name>
    <name evidence="2" type="ORF">PF005_g337</name>
</gene>
<reference evidence="2 4" key="1">
    <citation type="submission" date="2018-08" db="EMBL/GenBank/DDBJ databases">
        <title>Genomic investigation of the strawberry pathogen Phytophthora fragariae indicates pathogenicity is determined by transcriptional variation in three key races.</title>
        <authorList>
            <person name="Adams T.M."/>
            <person name="Armitage A.D."/>
            <person name="Sobczyk M.K."/>
            <person name="Bates H.J."/>
            <person name="Dunwell J.M."/>
            <person name="Nellist C.F."/>
            <person name="Harrison R.J."/>
        </authorList>
    </citation>
    <scope>NUCLEOTIDE SEQUENCE [LARGE SCALE GENOMIC DNA]</scope>
    <source>
        <strain evidence="3 5">BC-23</strain>
        <strain evidence="2 4">NOV-27</strain>
    </source>
</reference>
<accession>A0A6A3ZP73</accession>
<evidence type="ECO:0000256" key="1">
    <source>
        <dbReference type="SAM" id="MobiDB-lite"/>
    </source>
</evidence>
<feature type="compositionally biased region" description="Basic and acidic residues" evidence="1">
    <location>
        <begin position="175"/>
        <end position="189"/>
    </location>
</feature>
<organism evidence="2 4">
    <name type="scientific">Phytophthora fragariae</name>
    <dbReference type="NCBI Taxonomy" id="53985"/>
    <lineage>
        <taxon>Eukaryota</taxon>
        <taxon>Sar</taxon>
        <taxon>Stramenopiles</taxon>
        <taxon>Oomycota</taxon>
        <taxon>Peronosporomycetes</taxon>
        <taxon>Peronosporales</taxon>
        <taxon>Peronosporaceae</taxon>
        <taxon>Phytophthora</taxon>
    </lineage>
</organism>
<dbReference type="Proteomes" id="UP000476176">
    <property type="component" value="Unassembled WGS sequence"/>
</dbReference>
<keyword evidence="4" id="KW-1185">Reference proteome</keyword>
<feature type="region of interest" description="Disordered" evidence="1">
    <location>
        <begin position="146"/>
        <end position="189"/>
    </location>
</feature>
<dbReference type="AlphaFoldDB" id="A0A6A3ZP73"/>
<comment type="caution">
    <text evidence="2">The sequence shown here is derived from an EMBL/GenBank/DDBJ whole genome shotgun (WGS) entry which is preliminary data.</text>
</comment>
<dbReference type="Proteomes" id="UP000433483">
    <property type="component" value="Unassembled WGS sequence"/>
</dbReference>
<evidence type="ECO:0000313" key="5">
    <source>
        <dbReference type="Proteomes" id="UP000476176"/>
    </source>
</evidence>
<dbReference type="EMBL" id="QXGB01000006">
    <property type="protein sequence ID" value="KAE9238170.1"/>
    <property type="molecule type" value="Genomic_DNA"/>
</dbReference>
<name>A0A6A3ZP73_9STRA</name>
<evidence type="ECO:0000313" key="4">
    <source>
        <dbReference type="Proteomes" id="UP000433483"/>
    </source>
</evidence>
<proteinExistence type="predicted"/>
<evidence type="ECO:0000313" key="2">
    <source>
        <dbReference type="EMBL" id="KAE9238170.1"/>
    </source>
</evidence>